<dbReference type="RefSeq" id="WP_026130119.1">
    <property type="nucleotide sequence ID" value="NZ_CP035467.1"/>
</dbReference>
<dbReference type="AlphaFoldDB" id="A0A4P9UKP8"/>
<dbReference type="OrthoDB" id="8477673at2"/>
<dbReference type="KEGG" id="mbur:EQU24_05825"/>
<sequence length="421" mass="47659">MKKIEHLLIIVIFSILSSGCASFGRGIAEAYFQKQEAADTRLCEVTGSPFEGIKPHLKNPIGKMKVLIVHGVGDRLPGYSTQFLEKLAKSLNLTVRAKRNKDIFLRDPLDESKKLGNLRIHRLLNKERDQELLFYELTWSEITAQQKSILAYDNSGEYSFRRAEVNDVLKRFSNDTGPDPIIYLGDSREDILISFTQSFCWMTKGLWDDLPDQQAKSCTFDDLAAVENLKNDQYAVVSHSLGSRITIDGLQRLARFFSDSSFRPELDRPKELVKALQQKIIPIYMMSNQLPMLQMGRQLPEITGQQSAFCSPEGEHYDKRILSETPIIAFSDPNDLLSYAIQQNFVDRFIDSRLCAEVTNININVAKIFDAFGLGKFANPLDAHIGYTTDKRVIAMIAKGIGNANTSKLVKKRCSWTETID</sequence>
<proteinExistence type="predicted"/>
<dbReference type="Proteomes" id="UP000305881">
    <property type="component" value="Chromosome"/>
</dbReference>
<evidence type="ECO:0000313" key="2">
    <source>
        <dbReference type="Proteomes" id="UP000305881"/>
    </source>
</evidence>
<evidence type="ECO:0000313" key="1">
    <source>
        <dbReference type="EMBL" id="QCW81819.1"/>
    </source>
</evidence>
<dbReference type="EMBL" id="CP035467">
    <property type="protein sequence ID" value="QCW81819.1"/>
    <property type="molecule type" value="Genomic_DNA"/>
</dbReference>
<organism evidence="1 2">
    <name type="scientific">Methylotuvimicrobium buryatense</name>
    <name type="common">Methylomicrobium buryatense</name>
    <dbReference type="NCBI Taxonomy" id="95641"/>
    <lineage>
        <taxon>Bacteria</taxon>
        <taxon>Pseudomonadati</taxon>
        <taxon>Pseudomonadota</taxon>
        <taxon>Gammaproteobacteria</taxon>
        <taxon>Methylococcales</taxon>
        <taxon>Methylococcaceae</taxon>
        <taxon>Methylotuvimicrobium</taxon>
    </lineage>
</organism>
<reference evidence="2" key="1">
    <citation type="journal article" date="2019" name="J. Bacteriol.">
        <title>A Mutagenic Screen Identifies a TonB-Dependent Receptor Required for the Lanthanide Metal Switch in the Type I Methanotroph 'Methylotuvimicrobium buryatense' 5GB1C.</title>
        <authorList>
            <person name="Groom J.D."/>
            <person name="Ford S.M."/>
            <person name="Pesesky M.W."/>
            <person name="Lidstrom M.E."/>
        </authorList>
    </citation>
    <scope>NUCLEOTIDE SEQUENCE [LARGE SCALE GENOMIC DNA]</scope>
    <source>
        <strain evidence="2">5GB1C</strain>
    </source>
</reference>
<keyword evidence="2" id="KW-1185">Reference proteome</keyword>
<name>A0A4P9UKP8_METBY</name>
<gene>
    <name evidence="1" type="ORF">EQU24_05825</name>
</gene>
<protein>
    <recommendedName>
        <fullName evidence="3">Alpha/beta hydrolase</fullName>
    </recommendedName>
</protein>
<accession>A0A4P9UKP8</accession>
<evidence type="ECO:0008006" key="3">
    <source>
        <dbReference type="Google" id="ProtNLM"/>
    </source>
</evidence>
<dbReference type="STRING" id="675511.GCA_000341735_01847"/>
<dbReference type="PROSITE" id="PS51257">
    <property type="entry name" value="PROKAR_LIPOPROTEIN"/>
    <property type="match status" value="1"/>
</dbReference>